<protein>
    <submittedName>
        <fullName evidence="2">ATP9</fullName>
    </submittedName>
</protein>
<feature type="transmembrane region" description="Helical" evidence="1">
    <location>
        <begin position="64"/>
        <end position="87"/>
    </location>
</feature>
<evidence type="ECO:0000256" key="1">
    <source>
        <dbReference type="SAM" id="Phobius"/>
    </source>
</evidence>
<feature type="transmembrane region" description="Helical" evidence="1">
    <location>
        <begin position="12"/>
        <end position="32"/>
    </location>
</feature>
<keyword evidence="1" id="KW-0812">Transmembrane</keyword>
<reference evidence="2" key="1">
    <citation type="submission" date="2015-07" db="EMBL/GenBank/DDBJ databases">
        <title>Elucidating the P. pachyrhizi secretome and potential effectors.</title>
        <authorList>
            <person name="de Carvalho M.C.C.G."/>
            <person name="Nascimento L.C."/>
            <person name="Darben L.M."/>
            <person name="Polizel-Podanosqui A.M."/>
            <person name="Lopes-Caitar V.S."/>
            <person name="Rocha C.S."/>
            <person name="Qi M."/>
            <person name="Carazolle M."/>
            <person name="Kuwahara M.K."/>
            <person name="Pereira G.A.G."/>
            <person name="Abdelnoor R.V."/>
            <person name="Whitham S.A."/>
            <person name="Marcelino-Guimaraes F.C."/>
        </authorList>
    </citation>
    <scope>NUCLEOTIDE SEQUENCE</scope>
</reference>
<keyword evidence="1" id="KW-0472">Membrane</keyword>
<proteinExistence type="evidence at transcript level"/>
<feature type="transmembrane region" description="Helical" evidence="1">
    <location>
        <begin position="39"/>
        <end position="58"/>
    </location>
</feature>
<evidence type="ECO:0000313" key="2">
    <source>
        <dbReference type="EMBL" id="ALL41104.1"/>
    </source>
</evidence>
<accession>A0A0S1MJN9</accession>
<keyword evidence="1" id="KW-1133">Transmembrane helix</keyword>
<name>A0A0S1MJN9_PHAPC</name>
<sequence>MPYISYSVLPLSYSITSLYYCYILHIILFYSLLHPYLTIFSYILLFSTLLYSIYPLFYYVLYSLIYYLLSLYHTGVYPYIIYSILFIL</sequence>
<dbReference type="AlphaFoldDB" id="A0A0S1MJN9"/>
<dbReference type="EMBL" id="KT247014">
    <property type="protein sequence ID" value="ALL41104.1"/>
    <property type="molecule type" value="mRNA"/>
</dbReference>
<organism evidence="2">
    <name type="scientific">Phakopsora pachyrhizi</name>
    <name type="common">Asian soybean rust disease fungus</name>
    <dbReference type="NCBI Taxonomy" id="170000"/>
    <lineage>
        <taxon>Eukaryota</taxon>
        <taxon>Fungi</taxon>
        <taxon>Dikarya</taxon>
        <taxon>Basidiomycota</taxon>
        <taxon>Pucciniomycotina</taxon>
        <taxon>Pucciniomycetes</taxon>
        <taxon>Pucciniales</taxon>
        <taxon>Phakopsoraceae</taxon>
        <taxon>Phakopsora</taxon>
    </lineage>
</organism>